<evidence type="ECO:0000313" key="12">
    <source>
        <dbReference type="Proteomes" id="UP000215914"/>
    </source>
</evidence>
<keyword evidence="12" id="KW-1185">Reference proteome</keyword>
<reference evidence="11" key="2">
    <citation type="submission" date="2017-02" db="EMBL/GenBank/DDBJ databases">
        <title>Sunflower complete genome.</title>
        <authorList>
            <person name="Langlade N."/>
            <person name="Munos S."/>
        </authorList>
    </citation>
    <scope>NUCLEOTIDE SEQUENCE [LARGE SCALE GENOMIC DNA]</scope>
    <source>
        <tissue evidence="11">Leaves</tissue>
    </source>
</reference>
<feature type="domain" description="CCHC-type" evidence="9">
    <location>
        <begin position="13"/>
        <end position="28"/>
    </location>
</feature>
<reference evidence="10" key="3">
    <citation type="submission" date="2020-06" db="EMBL/GenBank/DDBJ databases">
        <title>Helianthus annuus Genome sequencing and assembly Release 2.</title>
        <authorList>
            <person name="Gouzy J."/>
            <person name="Langlade N."/>
            <person name="Munos S."/>
        </authorList>
    </citation>
    <scope>NUCLEOTIDE SEQUENCE</scope>
    <source>
        <tissue evidence="10">Leaves</tissue>
    </source>
</reference>
<gene>
    <name evidence="11" type="ORF">HannXRQ_Chr08g0209311</name>
    <name evidence="10" type="ORF">HanXRQr2_Chr06g0254861</name>
</gene>
<dbReference type="EMBL" id="MNCJ02000321">
    <property type="protein sequence ID" value="KAF5802024.1"/>
    <property type="molecule type" value="Genomic_DNA"/>
</dbReference>
<organism evidence="11 12">
    <name type="scientific">Helianthus annuus</name>
    <name type="common">Common sunflower</name>
    <dbReference type="NCBI Taxonomy" id="4232"/>
    <lineage>
        <taxon>Eukaryota</taxon>
        <taxon>Viridiplantae</taxon>
        <taxon>Streptophyta</taxon>
        <taxon>Embryophyta</taxon>
        <taxon>Tracheophyta</taxon>
        <taxon>Spermatophyta</taxon>
        <taxon>Magnoliopsida</taxon>
        <taxon>eudicotyledons</taxon>
        <taxon>Gunneridae</taxon>
        <taxon>Pentapetalae</taxon>
        <taxon>asterids</taxon>
        <taxon>campanulids</taxon>
        <taxon>Asterales</taxon>
        <taxon>Asteraceae</taxon>
        <taxon>Asteroideae</taxon>
        <taxon>Heliantheae alliance</taxon>
        <taxon>Heliantheae</taxon>
        <taxon>Helianthus</taxon>
    </lineage>
</organism>
<evidence type="ECO:0000259" key="9">
    <source>
        <dbReference type="PROSITE" id="PS50158"/>
    </source>
</evidence>
<feature type="compositionally biased region" description="Low complexity" evidence="8">
    <location>
        <begin position="51"/>
        <end position="68"/>
    </location>
</feature>
<keyword evidence="6" id="KW-0862">Zinc</keyword>
<dbReference type="PANTHER" id="PTHR13220:SF11">
    <property type="entry name" value="TIMELESS-INTERACTING PROTEIN"/>
    <property type="match status" value="1"/>
</dbReference>
<evidence type="ECO:0000256" key="4">
    <source>
        <dbReference type="ARBA" id="ARBA00023242"/>
    </source>
</evidence>
<dbReference type="InterPro" id="IPR036875">
    <property type="entry name" value="Znf_CCHC_sf"/>
</dbReference>
<feature type="region of interest" description="Disordered" evidence="8">
    <location>
        <begin position="216"/>
        <end position="251"/>
    </location>
</feature>
<evidence type="ECO:0000256" key="2">
    <source>
        <dbReference type="ARBA" id="ARBA00006075"/>
    </source>
</evidence>
<name>A0A251U1F4_HELAN</name>
<dbReference type="Pfam" id="PF00098">
    <property type="entry name" value="zf-CCHC"/>
    <property type="match status" value="1"/>
</dbReference>
<dbReference type="Gene3D" id="4.10.60.10">
    <property type="entry name" value="Zinc finger, CCHC-type"/>
    <property type="match status" value="1"/>
</dbReference>
<evidence type="ECO:0000256" key="7">
    <source>
        <dbReference type="RuleBase" id="RU366049"/>
    </source>
</evidence>
<evidence type="ECO:0000256" key="6">
    <source>
        <dbReference type="PROSITE-ProRule" id="PRU00047"/>
    </source>
</evidence>
<dbReference type="OrthoDB" id="437078at2759"/>
<dbReference type="GO" id="GO:0003677">
    <property type="term" value="F:DNA binding"/>
    <property type="evidence" value="ECO:0000318"/>
    <property type="project" value="GO_Central"/>
</dbReference>
<protein>
    <submittedName>
        <fullName evidence="11">Putative zinc knuckle (CCHC-type) family protein</fullName>
    </submittedName>
    <submittedName>
        <fullName evidence="10">Transcription factor interactor and regulator CCHC(Zn) family</fullName>
    </submittedName>
</protein>
<evidence type="ECO:0000256" key="1">
    <source>
        <dbReference type="ARBA" id="ARBA00004123"/>
    </source>
</evidence>
<dbReference type="GO" id="GO:0000076">
    <property type="term" value="P:DNA replication checkpoint signaling"/>
    <property type="evidence" value="ECO:0000318"/>
    <property type="project" value="GO_Central"/>
</dbReference>
<sequence length="284" mass="31043">MDTSGGGAAPTGCYKCGRPGHWSRDCPSNPNPNPNSNSDRSSYKPAASSHPFKASGAAGGASFAAQKPAAEKPKKAPKTRPKLTPELLLSDDGIGFVLRHFPKALKYRGRGHETNDLGNLLSLYAEWHSHLIPYYSFDHFVHKVEQVGSSKRVKMCINDLRERIANGGDPTKLHETLEPHENSNPEQDKGLDQEDTLPNHDSDDVQHSLFDEIFETTNEEPSGPLSKEGTNGDTRVPKEVPGQTTGGNNSIEMSEEIKARIEANRLRALERAAARKRALESQAS</sequence>
<dbReference type="InterPro" id="IPR001878">
    <property type="entry name" value="Znf_CCHC"/>
</dbReference>
<dbReference type="Gramene" id="mRNA:HanXRQr2_Chr06g0254861">
    <property type="protein sequence ID" value="mRNA:HanXRQr2_Chr06g0254861"/>
    <property type="gene ID" value="HanXRQr2_Chr06g0254861"/>
</dbReference>
<evidence type="ECO:0000256" key="3">
    <source>
        <dbReference type="ARBA" id="ARBA00022763"/>
    </source>
</evidence>
<evidence type="ECO:0000256" key="8">
    <source>
        <dbReference type="SAM" id="MobiDB-lite"/>
    </source>
</evidence>
<comment type="similarity">
    <text evidence="2 7">Belongs to the CSM3 family.</text>
</comment>
<dbReference type="FunCoup" id="A0A251U1F4">
    <property type="interactions" value="2056"/>
</dbReference>
<dbReference type="GO" id="GO:0031298">
    <property type="term" value="C:replication fork protection complex"/>
    <property type="evidence" value="ECO:0000318"/>
    <property type="project" value="GO_Central"/>
</dbReference>
<keyword evidence="4 7" id="KW-0539">Nucleus</keyword>
<feature type="compositionally biased region" description="Basic and acidic residues" evidence="8">
    <location>
        <begin position="171"/>
        <end position="204"/>
    </location>
</feature>
<feature type="region of interest" description="Disordered" evidence="8">
    <location>
        <begin position="20"/>
        <end position="84"/>
    </location>
</feature>
<evidence type="ECO:0000256" key="5">
    <source>
        <dbReference type="ARBA" id="ARBA00023306"/>
    </source>
</evidence>
<dbReference type="GO" id="GO:0008270">
    <property type="term" value="F:zinc ion binding"/>
    <property type="evidence" value="ECO:0007669"/>
    <property type="project" value="UniProtKB-KW"/>
</dbReference>
<accession>A0A251U1F4</accession>
<dbReference type="Proteomes" id="UP000215914">
    <property type="component" value="Chromosome 8"/>
</dbReference>
<dbReference type="InterPro" id="IPR040038">
    <property type="entry name" value="TIPIN/Csm3/Swi3"/>
</dbReference>
<keyword evidence="3 7" id="KW-0227">DNA damage</keyword>
<dbReference type="PANTHER" id="PTHR13220">
    <property type="entry name" value="TIMELESS INTERACTING-RELATED"/>
    <property type="match status" value="1"/>
</dbReference>
<dbReference type="InParanoid" id="A0A251U1F4"/>
<dbReference type="STRING" id="4232.A0A251U1F4"/>
<reference evidence="10 12" key="1">
    <citation type="journal article" date="2017" name="Nature">
        <title>The sunflower genome provides insights into oil metabolism, flowering and Asterid evolution.</title>
        <authorList>
            <person name="Badouin H."/>
            <person name="Gouzy J."/>
            <person name="Grassa C.J."/>
            <person name="Murat F."/>
            <person name="Staton S.E."/>
            <person name="Cottret L."/>
            <person name="Lelandais-Briere C."/>
            <person name="Owens G.L."/>
            <person name="Carrere S."/>
            <person name="Mayjonade B."/>
            <person name="Legrand L."/>
            <person name="Gill N."/>
            <person name="Kane N.C."/>
            <person name="Bowers J.E."/>
            <person name="Hubner S."/>
            <person name="Bellec A."/>
            <person name="Berard A."/>
            <person name="Berges H."/>
            <person name="Blanchet N."/>
            <person name="Boniface M.C."/>
            <person name="Brunel D."/>
            <person name="Catrice O."/>
            <person name="Chaidir N."/>
            <person name="Claudel C."/>
            <person name="Donnadieu C."/>
            <person name="Faraut T."/>
            <person name="Fievet G."/>
            <person name="Helmstetter N."/>
            <person name="King M."/>
            <person name="Knapp S.J."/>
            <person name="Lai Z."/>
            <person name="Le Paslier M.C."/>
            <person name="Lippi Y."/>
            <person name="Lorenzon L."/>
            <person name="Mandel J.R."/>
            <person name="Marage G."/>
            <person name="Marchand G."/>
            <person name="Marquand E."/>
            <person name="Bret-Mestries E."/>
            <person name="Morien E."/>
            <person name="Nambeesan S."/>
            <person name="Nguyen T."/>
            <person name="Pegot-Espagnet P."/>
            <person name="Pouilly N."/>
            <person name="Raftis F."/>
            <person name="Sallet E."/>
            <person name="Schiex T."/>
            <person name="Thomas J."/>
            <person name="Vandecasteele C."/>
            <person name="Vares D."/>
            <person name="Vear F."/>
            <person name="Vautrin S."/>
            <person name="Crespi M."/>
            <person name="Mangin B."/>
            <person name="Burke J.M."/>
            <person name="Salse J."/>
            <person name="Munos S."/>
            <person name="Vincourt P."/>
            <person name="Rieseberg L.H."/>
            <person name="Langlade N.B."/>
        </authorList>
    </citation>
    <scope>NUCLEOTIDE SEQUENCE [LARGE SCALE GENOMIC DNA]</scope>
    <source>
        <strain evidence="12">cv. SF193</strain>
        <tissue evidence="10">Leaves</tissue>
    </source>
</reference>
<feature type="region of interest" description="Disordered" evidence="8">
    <location>
        <begin position="164"/>
        <end position="204"/>
    </location>
</feature>
<keyword evidence="6" id="KW-0479">Metal-binding</keyword>
<dbReference type="Pfam" id="PF07962">
    <property type="entry name" value="Swi3"/>
    <property type="match status" value="1"/>
</dbReference>
<dbReference type="OMA" id="GLYREWH"/>
<dbReference type="PROSITE" id="PS50158">
    <property type="entry name" value="ZF_CCHC"/>
    <property type="match status" value="1"/>
</dbReference>
<dbReference type="SMART" id="SM00343">
    <property type="entry name" value="ZnF_C2HC"/>
    <property type="match status" value="1"/>
</dbReference>
<dbReference type="GO" id="GO:0006974">
    <property type="term" value="P:DNA damage response"/>
    <property type="evidence" value="ECO:0007669"/>
    <property type="project" value="UniProtKB-KW"/>
</dbReference>
<evidence type="ECO:0000313" key="10">
    <source>
        <dbReference type="EMBL" id="KAF5802024.1"/>
    </source>
</evidence>
<evidence type="ECO:0000313" key="11">
    <source>
        <dbReference type="EMBL" id="OTG17190.1"/>
    </source>
</evidence>
<dbReference type="AlphaFoldDB" id="A0A251U1F4"/>
<dbReference type="GO" id="GO:0031297">
    <property type="term" value="P:replication fork processing"/>
    <property type="evidence" value="ECO:0007669"/>
    <property type="project" value="UniProtKB-UniRule"/>
</dbReference>
<dbReference type="InterPro" id="IPR012923">
    <property type="entry name" value="Csm3"/>
</dbReference>
<dbReference type="EMBL" id="CM007897">
    <property type="protein sequence ID" value="OTG17190.1"/>
    <property type="molecule type" value="Genomic_DNA"/>
</dbReference>
<proteinExistence type="inferred from homology"/>
<keyword evidence="5 7" id="KW-0131">Cell cycle</keyword>
<keyword evidence="6" id="KW-0863">Zinc-finger</keyword>
<comment type="subcellular location">
    <subcellularLocation>
        <location evidence="1 7">Nucleus</location>
    </subcellularLocation>
</comment>
<comment type="function">
    <text evidence="7">Plays an important role in the control of DNA replication and the maintenance of replication fork stability.</text>
</comment>
<feature type="compositionally biased region" description="Polar residues" evidence="8">
    <location>
        <begin position="242"/>
        <end position="251"/>
    </location>
</feature>
<dbReference type="GO" id="GO:0043111">
    <property type="term" value="P:replication fork arrest"/>
    <property type="evidence" value="ECO:0000318"/>
    <property type="project" value="GO_Central"/>
</dbReference>
<dbReference type="SUPFAM" id="SSF57756">
    <property type="entry name" value="Retrovirus zinc finger-like domains"/>
    <property type="match status" value="1"/>
</dbReference>